<evidence type="ECO:0008006" key="6">
    <source>
        <dbReference type="Google" id="ProtNLM"/>
    </source>
</evidence>
<name>A0A2T9ZHZ7_9FUNG</name>
<gene>
    <name evidence="4" type="ORF">BB560_001297</name>
</gene>
<dbReference type="GO" id="GO:0005840">
    <property type="term" value="C:ribosome"/>
    <property type="evidence" value="ECO:0007669"/>
    <property type="project" value="UniProtKB-KW"/>
</dbReference>
<organism evidence="4 5">
    <name type="scientific">Smittium megazygosporum</name>
    <dbReference type="NCBI Taxonomy" id="133381"/>
    <lineage>
        <taxon>Eukaryota</taxon>
        <taxon>Fungi</taxon>
        <taxon>Fungi incertae sedis</taxon>
        <taxon>Zoopagomycota</taxon>
        <taxon>Kickxellomycotina</taxon>
        <taxon>Harpellomycetes</taxon>
        <taxon>Harpellales</taxon>
        <taxon>Legeriomycetaceae</taxon>
        <taxon>Smittium</taxon>
    </lineage>
</organism>
<evidence type="ECO:0000313" key="5">
    <source>
        <dbReference type="Proteomes" id="UP000245609"/>
    </source>
</evidence>
<dbReference type="Proteomes" id="UP000245609">
    <property type="component" value="Unassembled WGS sequence"/>
</dbReference>
<dbReference type="CDD" id="cd00364">
    <property type="entry name" value="Ribosomal_uS17"/>
    <property type="match status" value="1"/>
</dbReference>
<dbReference type="PANTHER" id="PTHR10744">
    <property type="entry name" value="40S RIBOSOMAL PROTEIN S11 FAMILY MEMBER"/>
    <property type="match status" value="1"/>
</dbReference>
<evidence type="ECO:0000313" key="4">
    <source>
        <dbReference type="EMBL" id="PVV04215.1"/>
    </source>
</evidence>
<keyword evidence="2" id="KW-0689">Ribosomal protein</keyword>
<keyword evidence="5" id="KW-1185">Reference proteome</keyword>
<dbReference type="OrthoDB" id="274752at2759"/>
<dbReference type="GO" id="GO:1990904">
    <property type="term" value="C:ribonucleoprotein complex"/>
    <property type="evidence" value="ECO:0007669"/>
    <property type="project" value="UniProtKB-KW"/>
</dbReference>
<reference evidence="4 5" key="1">
    <citation type="journal article" date="2018" name="MBio">
        <title>Comparative Genomics Reveals the Core Gene Toolbox for the Fungus-Insect Symbiosis.</title>
        <authorList>
            <person name="Wang Y."/>
            <person name="Stata M."/>
            <person name="Wang W."/>
            <person name="Stajich J.E."/>
            <person name="White M.M."/>
            <person name="Moncalvo J.M."/>
        </authorList>
    </citation>
    <scope>NUCLEOTIDE SEQUENCE [LARGE SCALE GENOMIC DNA]</scope>
    <source>
        <strain evidence="4 5">SC-DP-2</strain>
    </source>
</reference>
<dbReference type="SUPFAM" id="SSF50249">
    <property type="entry name" value="Nucleic acid-binding proteins"/>
    <property type="match status" value="1"/>
</dbReference>
<dbReference type="GO" id="GO:0003735">
    <property type="term" value="F:structural constituent of ribosome"/>
    <property type="evidence" value="ECO:0007669"/>
    <property type="project" value="InterPro"/>
</dbReference>
<dbReference type="GO" id="GO:0005739">
    <property type="term" value="C:mitochondrion"/>
    <property type="evidence" value="ECO:0007669"/>
    <property type="project" value="TreeGrafter"/>
</dbReference>
<dbReference type="GO" id="GO:0006412">
    <property type="term" value="P:translation"/>
    <property type="evidence" value="ECO:0007669"/>
    <property type="project" value="InterPro"/>
</dbReference>
<sequence length="86" mass="10188">MRPSIFNLDRINHIGVVIGTAMQKTVKEIIRHKNYLAHDEFEKCKLGDIIRIEQCHKISRRKFFAVAEMIKRAEYYIDPDTGKELR</sequence>
<accession>A0A2T9ZHZ7</accession>
<evidence type="ECO:0000256" key="2">
    <source>
        <dbReference type="ARBA" id="ARBA00022980"/>
    </source>
</evidence>
<dbReference type="AlphaFoldDB" id="A0A2T9ZHZ7"/>
<evidence type="ECO:0000256" key="1">
    <source>
        <dbReference type="ARBA" id="ARBA00010254"/>
    </source>
</evidence>
<dbReference type="InterPro" id="IPR012340">
    <property type="entry name" value="NA-bd_OB-fold"/>
</dbReference>
<keyword evidence="3" id="KW-0687">Ribonucleoprotein</keyword>
<dbReference type="Pfam" id="PF00366">
    <property type="entry name" value="Ribosomal_S17"/>
    <property type="match status" value="1"/>
</dbReference>
<dbReference type="EMBL" id="MBFS01000150">
    <property type="protein sequence ID" value="PVV04215.1"/>
    <property type="molecule type" value="Genomic_DNA"/>
</dbReference>
<proteinExistence type="inferred from homology"/>
<dbReference type="InterPro" id="IPR000266">
    <property type="entry name" value="Ribosomal_uS17"/>
</dbReference>
<dbReference type="Gene3D" id="2.40.50.140">
    <property type="entry name" value="Nucleic acid-binding proteins"/>
    <property type="match status" value="1"/>
</dbReference>
<protein>
    <recommendedName>
        <fullName evidence="6">30S ribosomal protein S17</fullName>
    </recommendedName>
</protein>
<comment type="similarity">
    <text evidence="1">Belongs to the universal ribosomal protein uS17 family.</text>
</comment>
<evidence type="ECO:0000256" key="3">
    <source>
        <dbReference type="ARBA" id="ARBA00023274"/>
    </source>
</evidence>
<dbReference type="STRING" id="133381.A0A2T9ZHZ7"/>
<dbReference type="PANTHER" id="PTHR10744:SF1">
    <property type="entry name" value="SMALL RIBOSOMAL SUBUNIT PROTEIN US17M"/>
    <property type="match status" value="1"/>
</dbReference>
<comment type="caution">
    <text evidence="4">The sequence shown here is derived from an EMBL/GenBank/DDBJ whole genome shotgun (WGS) entry which is preliminary data.</text>
</comment>